<evidence type="ECO:0000256" key="2">
    <source>
        <dbReference type="ARBA" id="ARBA00023108"/>
    </source>
</evidence>
<evidence type="ECO:0000256" key="4">
    <source>
        <dbReference type="SAM" id="SignalP"/>
    </source>
</evidence>
<dbReference type="Proteomes" id="UP001378592">
    <property type="component" value="Unassembled WGS sequence"/>
</dbReference>
<keyword evidence="6" id="KW-1185">Reference proteome</keyword>
<protein>
    <recommendedName>
        <fullName evidence="7">Protein takeout</fullName>
    </recommendedName>
</protein>
<comment type="similarity">
    <text evidence="3">Belongs to the TO family.</text>
</comment>
<sequence length="260" mass="29094">MALPPGPHCPAMLQLFLLSLVTCQILIGVTSQKLPDKFPRCKQEDPNISECIKKAAYAVIPQLKDGIPSLGVPSLDPLKASSLDIDQGQGPIALKTKFTNVSVAGLSECKVSSSEIDLKKYTMRFRGEMEKVTFDADYEMNGRVLLLPVTGKGRCRLSVSHLKGLLDLKGKVLMKKNKNHFDITHSTLDLYSIEKLESHFYNLFNGDKALGESMNTLLNENWKELWDFLKPAFDEAFGAIIHQYSRGIFNKVPFNDIFLE</sequence>
<dbReference type="InterPro" id="IPR010562">
    <property type="entry name" value="Haemolymph_juvenile_hormone-bd"/>
</dbReference>
<dbReference type="GO" id="GO:0007623">
    <property type="term" value="P:circadian rhythm"/>
    <property type="evidence" value="ECO:0007669"/>
    <property type="project" value="UniProtKB-ARBA"/>
</dbReference>
<dbReference type="Gene3D" id="3.15.10.30">
    <property type="entry name" value="Haemolymph juvenile hormone binding protein"/>
    <property type="match status" value="1"/>
</dbReference>
<gene>
    <name evidence="5" type="ORF">R5R35_003266</name>
</gene>
<reference evidence="5 6" key="1">
    <citation type="submission" date="2024-03" db="EMBL/GenBank/DDBJ databases">
        <title>The genome assembly and annotation of the cricket Gryllus longicercus Weissman &amp; Gray.</title>
        <authorList>
            <person name="Szrajer S."/>
            <person name="Gray D."/>
            <person name="Ylla G."/>
        </authorList>
    </citation>
    <scope>NUCLEOTIDE SEQUENCE [LARGE SCALE GENOMIC DNA]</scope>
    <source>
        <strain evidence="5">DAG 2021-001</strain>
        <tissue evidence="5">Whole body minus gut</tissue>
    </source>
</reference>
<dbReference type="PANTHER" id="PTHR11008">
    <property type="entry name" value="PROTEIN TAKEOUT-LIKE PROTEIN"/>
    <property type="match status" value="1"/>
</dbReference>
<feature type="chain" id="PRO_5042962860" description="Protein takeout" evidence="4">
    <location>
        <begin position="32"/>
        <end position="260"/>
    </location>
</feature>
<proteinExistence type="inferred from homology"/>
<keyword evidence="2" id="KW-0090">Biological rhythms</keyword>
<name>A0AAN9Z346_9ORTH</name>
<dbReference type="Pfam" id="PF06585">
    <property type="entry name" value="JHBP"/>
    <property type="match status" value="1"/>
</dbReference>
<evidence type="ECO:0000313" key="5">
    <source>
        <dbReference type="EMBL" id="KAK7866338.1"/>
    </source>
</evidence>
<evidence type="ECO:0000256" key="1">
    <source>
        <dbReference type="ARBA" id="ARBA00022729"/>
    </source>
</evidence>
<feature type="signal peptide" evidence="4">
    <location>
        <begin position="1"/>
        <end position="31"/>
    </location>
</feature>
<dbReference type="InterPro" id="IPR038606">
    <property type="entry name" value="To_sf"/>
</dbReference>
<accession>A0AAN9Z346</accession>
<dbReference type="GO" id="GO:0005615">
    <property type="term" value="C:extracellular space"/>
    <property type="evidence" value="ECO:0007669"/>
    <property type="project" value="TreeGrafter"/>
</dbReference>
<dbReference type="EMBL" id="JAZDUA010000149">
    <property type="protein sequence ID" value="KAK7866338.1"/>
    <property type="molecule type" value="Genomic_DNA"/>
</dbReference>
<evidence type="ECO:0000256" key="3">
    <source>
        <dbReference type="ARBA" id="ARBA00060902"/>
    </source>
</evidence>
<evidence type="ECO:0008006" key="7">
    <source>
        <dbReference type="Google" id="ProtNLM"/>
    </source>
</evidence>
<evidence type="ECO:0000313" key="6">
    <source>
        <dbReference type="Proteomes" id="UP001378592"/>
    </source>
</evidence>
<keyword evidence="1 4" id="KW-0732">Signal</keyword>
<comment type="caution">
    <text evidence="5">The sequence shown here is derived from an EMBL/GenBank/DDBJ whole genome shotgun (WGS) entry which is preliminary data.</text>
</comment>
<dbReference type="SMART" id="SM00700">
    <property type="entry name" value="JHBP"/>
    <property type="match status" value="1"/>
</dbReference>
<dbReference type="FunFam" id="3.15.10.30:FF:000001">
    <property type="entry name" value="Takeout-like protein 1"/>
    <property type="match status" value="1"/>
</dbReference>
<dbReference type="AlphaFoldDB" id="A0AAN9Z346"/>
<dbReference type="PANTHER" id="PTHR11008:SF18">
    <property type="entry name" value="BCDNA.GH05536-RELATED"/>
    <property type="match status" value="1"/>
</dbReference>
<organism evidence="5 6">
    <name type="scientific">Gryllus longicercus</name>
    <dbReference type="NCBI Taxonomy" id="2509291"/>
    <lineage>
        <taxon>Eukaryota</taxon>
        <taxon>Metazoa</taxon>
        <taxon>Ecdysozoa</taxon>
        <taxon>Arthropoda</taxon>
        <taxon>Hexapoda</taxon>
        <taxon>Insecta</taxon>
        <taxon>Pterygota</taxon>
        <taxon>Neoptera</taxon>
        <taxon>Polyneoptera</taxon>
        <taxon>Orthoptera</taxon>
        <taxon>Ensifera</taxon>
        <taxon>Gryllidea</taxon>
        <taxon>Grylloidea</taxon>
        <taxon>Gryllidae</taxon>
        <taxon>Gryllinae</taxon>
        <taxon>Gryllus</taxon>
    </lineage>
</organism>